<evidence type="ECO:0000313" key="1">
    <source>
        <dbReference type="EnsemblMetazoa" id="Aqu2.1.36839_001"/>
    </source>
</evidence>
<dbReference type="AlphaFoldDB" id="A0A1X7VAR8"/>
<accession>A0A1X7VAR8</accession>
<protein>
    <submittedName>
        <fullName evidence="1">Uncharacterized protein</fullName>
    </submittedName>
</protein>
<proteinExistence type="predicted"/>
<dbReference type="EnsemblMetazoa" id="Aqu2.1.36839_001">
    <property type="protein sequence ID" value="Aqu2.1.36839_001"/>
    <property type="gene ID" value="Aqu2.1.36839"/>
</dbReference>
<reference evidence="1" key="1">
    <citation type="submission" date="2017-05" db="UniProtKB">
        <authorList>
            <consortium name="EnsemblMetazoa"/>
        </authorList>
    </citation>
    <scope>IDENTIFICATION</scope>
</reference>
<dbReference type="InParanoid" id="A0A1X7VAR8"/>
<sequence length="80" mass="9318">MSARTRSKRQSNLPAYVQGKLKQEERMLEQTLDHLVRETANTIRTISQEQQVMSSKLKVMENRLVQSQIRSNAILHPNNK</sequence>
<name>A0A1X7VAR8_AMPQE</name>
<organism evidence="1">
    <name type="scientific">Amphimedon queenslandica</name>
    <name type="common">Sponge</name>
    <dbReference type="NCBI Taxonomy" id="400682"/>
    <lineage>
        <taxon>Eukaryota</taxon>
        <taxon>Metazoa</taxon>
        <taxon>Porifera</taxon>
        <taxon>Demospongiae</taxon>
        <taxon>Heteroscleromorpha</taxon>
        <taxon>Haplosclerida</taxon>
        <taxon>Niphatidae</taxon>
        <taxon>Amphimedon</taxon>
    </lineage>
</organism>